<evidence type="ECO:0000313" key="10">
    <source>
        <dbReference type="Proteomes" id="UP000676967"/>
    </source>
</evidence>
<dbReference type="EMBL" id="AP023356">
    <property type="protein sequence ID" value="BCJ43839.1"/>
    <property type="molecule type" value="Genomic_DNA"/>
</dbReference>
<evidence type="ECO:0000256" key="3">
    <source>
        <dbReference type="ARBA" id="ARBA00022801"/>
    </source>
</evidence>
<feature type="region of interest" description="Disordered" evidence="6">
    <location>
        <begin position="385"/>
        <end position="541"/>
    </location>
</feature>
<evidence type="ECO:0000259" key="8">
    <source>
        <dbReference type="PROSITE" id="PS51935"/>
    </source>
</evidence>
<evidence type="ECO:0000256" key="1">
    <source>
        <dbReference type="ARBA" id="ARBA00007074"/>
    </source>
</evidence>
<keyword evidence="2" id="KW-0645">Protease</keyword>
<name>A0ABN6CH48_9ACTN</name>
<evidence type="ECO:0000256" key="6">
    <source>
        <dbReference type="SAM" id="MobiDB-lite"/>
    </source>
</evidence>
<dbReference type="PROSITE" id="PS51935">
    <property type="entry name" value="NLPC_P60"/>
    <property type="match status" value="1"/>
</dbReference>
<gene>
    <name evidence="9" type="ORF">Aiant_44960</name>
</gene>
<sequence length="541" mass="55002">MQRLRPVSYSAAVAAAVAALFQPIPAMAAPGDDPALAAGIPDAGSRPTALGALVLPGTPVSPVTTPSAIPGSATNPALQQIEKGRFEVDQLGDQLLKLKADRDLAQSQLATANQQVTDAQANLQAAQSNAVAAAGQAIQQAAAVPDGALDSSLIGLDQLARLQRGETPTDDTAARRLEAAQVAAQIALDEQTTTTTKHNNLVAQYTKLNTRLTQKQTALTALENKHRDELNAAEAAASVTDQALGSEYLAGSGAGRGADPRAVQALQFALAQRGDPYVWSEEGPDQYDCSGLMYAAYHSVGFPLVRVSRDQYWQTRNKVVDRYSLLPGDLLFFSYTNSWTGIHHVAMYAGDGMMVEAPRTGLNVRLVPVRWSRLFQATRVFGSVEGGVDDLPLGTPDPEEPGTGATTSRTPSPSASKTTKPGGSTSPSGSKSPTPSKSTKPPATTPTPGGSATSPSTGGSASSSAGSSSSASAGSPSSTGTGETSTGTPAETTTSAAATSTSSANATENASKTATATETASKTAKATTAAASASASSSAGD</sequence>
<organism evidence="9 10">
    <name type="scientific">Actinoplanes ianthinogenes</name>
    <dbReference type="NCBI Taxonomy" id="122358"/>
    <lineage>
        <taxon>Bacteria</taxon>
        <taxon>Bacillati</taxon>
        <taxon>Actinomycetota</taxon>
        <taxon>Actinomycetes</taxon>
        <taxon>Micromonosporales</taxon>
        <taxon>Micromonosporaceae</taxon>
        <taxon>Actinoplanes</taxon>
    </lineage>
</organism>
<dbReference type="Pfam" id="PF00877">
    <property type="entry name" value="NLPC_P60"/>
    <property type="match status" value="1"/>
</dbReference>
<protein>
    <recommendedName>
        <fullName evidence="8">NlpC/P60 domain-containing protein</fullName>
    </recommendedName>
</protein>
<dbReference type="InterPro" id="IPR051794">
    <property type="entry name" value="PG_Endopeptidase_C40"/>
</dbReference>
<dbReference type="InterPro" id="IPR038765">
    <property type="entry name" value="Papain-like_cys_pep_sf"/>
</dbReference>
<evidence type="ECO:0000256" key="2">
    <source>
        <dbReference type="ARBA" id="ARBA00022670"/>
    </source>
</evidence>
<keyword evidence="4" id="KW-0788">Thiol protease</keyword>
<feature type="signal peptide" evidence="7">
    <location>
        <begin position="1"/>
        <end position="28"/>
    </location>
</feature>
<feature type="compositionally biased region" description="Low complexity" evidence="6">
    <location>
        <begin position="401"/>
        <end position="541"/>
    </location>
</feature>
<proteinExistence type="inferred from homology"/>
<keyword evidence="5" id="KW-0175">Coiled coil</keyword>
<dbReference type="PANTHER" id="PTHR47359">
    <property type="entry name" value="PEPTIDOGLYCAN DL-ENDOPEPTIDASE CWLO"/>
    <property type="match status" value="1"/>
</dbReference>
<comment type="similarity">
    <text evidence="1">Belongs to the peptidase C40 family.</text>
</comment>
<evidence type="ECO:0000256" key="7">
    <source>
        <dbReference type="SAM" id="SignalP"/>
    </source>
</evidence>
<dbReference type="RefSeq" id="WP_229831480.1">
    <property type="nucleotide sequence ID" value="NZ_AP023356.1"/>
</dbReference>
<reference evidence="9 10" key="1">
    <citation type="submission" date="2020-08" db="EMBL/GenBank/DDBJ databases">
        <title>Whole genome shotgun sequence of Actinoplanes ianthinogenes NBRC 13996.</title>
        <authorList>
            <person name="Komaki H."/>
            <person name="Tamura T."/>
        </authorList>
    </citation>
    <scope>NUCLEOTIDE SEQUENCE [LARGE SCALE GENOMIC DNA]</scope>
    <source>
        <strain evidence="9 10">NBRC 13996</strain>
    </source>
</reference>
<dbReference type="SUPFAM" id="SSF54001">
    <property type="entry name" value="Cysteine proteinases"/>
    <property type="match status" value="1"/>
</dbReference>
<dbReference type="PANTHER" id="PTHR47359:SF3">
    <property type="entry name" value="NLP_P60 DOMAIN-CONTAINING PROTEIN-RELATED"/>
    <property type="match status" value="1"/>
</dbReference>
<feature type="chain" id="PRO_5046182609" description="NlpC/P60 domain-containing protein" evidence="7">
    <location>
        <begin position="29"/>
        <end position="541"/>
    </location>
</feature>
<keyword evidence="3" id="KW-0378">Hydrolase</keyword>
<dbReference type="InterPro" id="IPR000064">
    <property type="entry name" value="NLP_P60_dom"/>
</dbReference>
<feature type="domain" description="NlpC/P60" evidence="8">
    <location>
        <begin position="256"/>
        <end position="382"/>
    </location>
</feature>
<keyword evidence="7" id="KW-0732">Signal</keyword>
<evidence type="ECO:0000313" key="9">
    <source>
        <dbReference type="EMBL" id="BCJ43839.1"/>
    </source>
</evidence>
<feature type="coiled-coil region" evidence="5">
    <location>
        <begin position="88"/>
        <end position="129"/>
    </location>
</feature>
<dbReference type="Gene3D" id="3.90.1720.10">
    <property type="entry name" value="endopeptidase domain like (from Nostoc punctiforme)"/>
    <property type="match status" value="1"/>
</dbReference>
<evidence type="ECO:0000256" key="5">
    <source>
        <dbReference type="SAM" id="Coils"/>
    </source>
</evidence>
<dbReference type="Proteomes" id="UP000676967">
    <property type="component" value="Chromosome"/>
</dbReference>
<keyword evidence="10" id="KW-1185">Reference proteome</keyword>
<accession>A0ABN6CH48</accession>
<evidence type="ECO:0000256" key="4">
    <source>
        <dbReference type="ARBA" id="ARBA00022807"/>
    </source>
</evidence>